<evidence type="ECO:0000313" key="2">
    <source>
        <dbReference type="EMBL" id="CAE0703517.1"/>
    </source>
</evidence>
<reference evidence="2" key="1">
    <citation type="submission" date="2021-01" db="EMBL/GenBank/DDBJ databases">
        <authorList>
            <person name="Corre E."/>
            <person name="Pelletier E."/>
            <person name="Niang G."/>
            <person name="Scheremetjew M."/>
            <person name="Finn R."/>
            <person name="Kale V."/>
            <person name="Holt S."/>
            <person name="Cochrane G."/>
            <person name="Meng A."/>
            <person name="Brown T."/>
            <person name="Cohen L."/>
        </authorList>
    </citation>
    <scope>NUCLEOTIDE SEQUENCE</scope>
    <source>
        <strain evidence="2">CCMP1756</strain>
    </source>
</reference>
<accession>A0A7S4ECH6</accession>
<reference evidence="3" key="2">
    <citation type="submission" date="2021-11" db="EMBL/GenBank/DDBJ databases">
        <authorList>
            <consortium name="Genoscope - CEA"/>
            <person name="William W."/>
        </authorList>
    </citation>
    <scope>NUCLEOTIDE SEQUENCE</scope>
</reference>
<gene>
    <name evidence="2" type="ORF">PCAL00307_LOCUS18964</name>
    <name evidence="3" type="ORF">PECAL_4P14940</name>
</gene>
<dbReference type="OrthoDB" id="206348at2759"/>
<dbReference type="Proteomes" id="UP000789595">
    <property type="component" value="Unassembled WGS sequence"/>
</dbReference>
<proteinExistence type="predicted"/>
<feature type="domain" description="DUF4116" evidence="1">
    <location>
        <begin position="106"/>
        <end position="154"/>
    </location>
</feature>
<keyword evidence="4" id="KW-1185">Reference proteome</keyword>
<dbReference type="EMBL" id="HBIW01021972">
    <property type="protein sequence ID" value="CAE0703517.1"/>
    <property type="molecule type" value="Transcribed_RNA"/>
</dbReference>
<feature type="domain" description="DUF4116" evidence="1">
    <location>
        <begin position="55"/>
        <end position="98"/>
    </location>
</feature>
<evidence type="ECO:0000259" key="1">
    <source>
        <dbReference type="Pfam" id="PF13475"/>
    </source>
</evidence>
<evidence type="ECO:0000313" key="4">
    <source>
        <dbReference type="Proteomes" id="UP000789595"/>
    </source>
</evidence>
<feature type="non-terminal residue" evidence="2">
    <location>
        <position position="274"/>
    </location>
</feature>
<protein>
    <recommendedName>
        <fullName evidence="1">DUF4116 domain-containing protein</fullName>
    </recommendedName>
</protein>
<evidence type="ECO:0000313" key="3">
    <source>
        <dbReference type="EMBL" id="CAH0374223.1"/>
    </source>
</evidence>
<sequence length="274" mass="31208">MFHMQLSKLVGIAQAAKKDGSLAAGKPSAKTMSMMERCEKPALWYRMERLKRHGLALAAVQQDGMALKLQNKLIRRDRGIVLAAVKQNGMALQFADPDNQEKLNRDREIVMTAVGSNGLALEFVDYSLRRDRDVVLLAVRSHGGALEFASAKLKRDKILVLYACREHIDALQFAGPELQDDAAFVHRAVRENKRKLRFMDQKARASVRKKWNDYIEDEGARAAAWNQPDPIQKIHVEHWARQLDDRVRDAREKGIPVPSRELGRRFVKGQYIIC</sequence>
<dbReference type="EMBL" id="CAKKNE010000004">
    <property type="protein sequence ID" value="CAH0374223.1"/>
    <property type="molecule type" value="Genomic_DNA"/>
</dbReference>
<dbReference type="AlphaFoldDB" id="A0A7S4ECH6"/>
<name>A0A7S4ECH6_9STRA</name>
<dbReference type="Pfam" id="PF13475">
    <property type="entry name" value="DUF4116"/>
    <property type="match status" value="2"/>
</dbReference>
<organism evidence="2">
    <name type="scientific">Pelagomonas calceolata</name>
    <dbReference type="NCBI Taxonomy" id="35677"/>
    <lineage>
        <taxon>Eukaryota</taxon>
        <taxon>Sar</taxon>
        <taxon>Stramenopiles</taxon>
        <taxon>Ochrophyta</taxon>
        <taxon>Pelagophyceae</taxon>
        <taxon>Pelagomonadales</taxon>
        <taxon>Pelagomonadaceae</taxon>
        <taxon>Pelagomonas</taxon>
    </lineage>
</organism>
<dbReference type="InterPro" id="IPR025197">
    <property type="entry name" value="DUF4116"/>
</dbReference>